<protein>
    <recommendedName>
        <fullName evidence="2">Regulatory protein zeste</fullName>
    </recommendedName>
</protein>
<keyword evidence="8" id="KW-0238">DNA-binding</keyword>
<keyword evidence="3" id="KW-0805">Transcription regulation</keyword>
<feature type="compositionally biased region" description="Acidic residues" evidence="6">
    <location>
        <begin position="146"/>
        <end position="163"/>
    </location>
</feature>
<dbReference type="PANTHER" id="PTHR23098">
    <property type="entry name" value="AGAP001331-PA-RELATED"/>
    <property type="match status" value="1"/>
</dbReference>
<evidence type="ECO:0000256" key="3">
    <source>
        <dbReference type="ARBA" id="ARBA00023015"/>
    </source>
</evidence>
<evidence type="ECO:0000313" key="8">
    <source>
        <dbReference type="EMBL" id="KAK9728654.1"/>
    </source>
</evidence>
<dbReference type="GO" id="GO:0003677">
    <property type="term" value="F:DNA binding"/>
    <property type="evidence" value="ECO:0007669"/>
    <property type="project" value="UniProtKB-KW"/>
</dbReference>
<feature type="region of interest" description="Disordered" evidence="6">
    <location>
        <begin position="106"/>
        <end position="193"/>
    </location>
</feature>
<dbReference type="Pfam" id="PF13873">
    <property type="entry name" value="Myb_DNA-bind_5"/>
    <property type="match status" value="1"/>
</dbReference>
<evidence type="ECO:0000259" key="7">
    <source>
        <dbReference type="Pfam" id="PF13873"/>
    </source>
</evidence>
<accession>A0AAW1L5E4</accession>
<comment type="subunit">
    <text evidence="1">Self-associates forming complexes of several hundred monomers.</text>
</comment>
<keyword evidence="4" id="KW-0804">Transcription</keyword>
<comment type="caution">
    <text evidence="8">The sequence shown here is derived from an EMBL/GenBank/DDBJ whole genome shotgun (WGS) entry which is preliminary data.</text>
</comment>
<reference evidence="8 9" key="1">
    <citation type="journal article" date="2024" name="BMC Genomics">
        <title>De novo assembly and annotation of Popillia japonica's genome with initial clues to its potential as an invasive pest.</title>
        <authorList>
            <person name="Cucini C."/>
            <person name="Boschi S."/>
            <person name="Funari R."/>
            <person name="Cardaioli E."/>
            <person name="Iannotti N."/>
            <person name="Marturano G."/>
            <person name="Paoli F."/>
            <person name="Bruttini M."/>
            <person name="Carapelli A."/>
            <person name="Frati F."/>
            <person name="Nardi F."/>
        </authorList>
    </citation>
    <scope>NUCLEOTIDE SEQUENCE [LARGE SCALE GENOMIC DNA]</scope>
    <source>
        <strain evidence="8">DMR45628</strain>
    </source>
</reference>
<feature type="compositionally biased region" description="Acidic residues" evidence="6">
    <location>
        <begin position="170"/>
        <end position="179"/>
    </location>
</feature>
<proteinExistence type="predicted"/>
<evidence type="ECO:0000313" key="9">
    <source>
        <dbReference type="Proteomes" id="UP001458880"/>
    </source>
</evidence>
<dbReference type="Proteomes" id="UP001458880">
    <property type="component" value="Unassembled WGS sequence"/>
</dbReference>
<name>A0AAW1L5E4_POPJA</name>
<sequence length="193" mass="21787">MVEKYQTIIENKRSDAVCRKEKDRAWEKIGIEYAALSNIKRSTIELKHKYENIKRQLKKKVTENKIEILKTGGGTAHHEPLTESEKYLHSMLNISVAGLDSNGDSDLSPTTINIEPQPSTSTSNEVETIKIVVNQNKEKEQKSESSEDEEIWESSDDSLDDVDSFSVPDSDSDTSEVEIDSFFQKSTPKVAAY</sequence>
<dbReference type="PANTHER" id="PTHR23098:SF16">
    <property type="entry name" value="REGULATORY PROTEIN ZESTE"/>
    <property type="match status" value="1"/>
</dbReference>
<gene>
    <name evidence="8" type="ORF">QE152_g17110</name>
</gene>
<feature type="compositionally biased region" description="Polar residues" evidence="6">
    <location>
        <begin position="106"/>
        <end position="126"/>
    </location>
</feature>
<evidence type="ECO:0000256" key="4">
    <source>
        <dbReference type="ARBA" id="ARBA00023163"/>
    </source>
</evidence>
<organism evidence="8 9">
    <name type="scientific">Popillia japonica</name>
    <name type="common">Japanese beetle</name>
    <dbReference type="NCBI Taxonomy" id="7064"/>
    <lineage>
        <taxon>Eukaryota</taxon>
        <taxon>Metazoa</taxon>
        <taxon>Ecdysozoa</taxon>
        <taxon>Arthropoda</taxon>
        <taxon>Hexapoda</taxon>
        <taxon>Insecta</taxon>
        <taxon>Pterygota</taxon>
        <taxon>Neoptera</taxon>
        <taxon>Endopterygota</taxon>
        <taxon>Coleoptera</taxon>
        <taxon>Polyphaga</taxon>
        <taxon>Scarabaeiformia</taxon>
        <taxon>Scarabaeidae</taxon>
        <taxon>Rutelinae</taxon>
        <taxon>Popillia</taxon>
    </lineage>
</organism>
<evidence type="ECO:0000256" key="2">
    <source>
        <dbReference type="ARBA" id="ARBA00016807"/>
    </source>
</evidence>
<evidence type="ECO:0000256" key="1">
    <source>
        <dbReference type="ARBA" id="ARBA00011764"/>
    </source>
</evidence>
<dbReference type="GO" id="GO:0005634">
    <property type="term" value="C:nucleus"/>
    <property type="evidence" value="ECO:0007669"/>
    <property type="project" value="TreeGrafter"/>
</dbReference>
<feature type="domain" description="Myb/SANT-like DNA-binding" evidence="7">
    <location>
        <begin position="2"/>
        <end position="62"/>
    </location>
</feature>
<comment type="function">
    <text evidence="5">Involved in transvection phenomena (= synapsis-dependent gene expression), where the synaptic pairing of chromosomes carrying genes with which zeste interacts influences the expression of these genes. Zeste binds to DNA and stimulates transcription from a nearby promoter.</text>
</comment>
<dbReference type="AlphaFoldDB" id="A0AAW1L5E4"/>
<dbReference type="InterPro" id="IPR028002">
    <property type="entry name" value="Myb_DNA-bind_5"/>
</dbReference>
<evidence type="ECO:0000256" key="6">
    <source>
        <dbReference type="SAM" id="MobiDB-lite"/>
    </source>
</evidence>
<dbReference type="EMBL" id="JASPKY010000168">
    <property type="protein sequence ID" value="KAK9728654.1"/>
    <property type="molecule type" value="Genomic_DNA"/>
</dbReference>
<evidence type="ECO:0000256" key="5">
    <source>
        <dbReference type="ARBA" id="ARBA00025466"/>
    </source>
</evidence>
<feature type="compositionally biased region" description="Basic and acidic residues" evidence="6">
    <location>
        <begin position="136"/>
        <end position="145"/>
    </location>
</feature>
<keyword evidence="9" id="KW-1185">Reference proteome</keyword>